<dbReference type="InterPro" id="IPR038722">
    <property type="entry name" value="Ner_HTH_dom"/>
</dbReference>
<dbReference type="SUPFAM" id="SSF47413">
    <property type="entry name" value="lambda repressor-like DNA-binding domains"/>
    <property type="match status" value="1"/>
</dbReference>
<evidence type="ECO:0000313" key="6">
    <source>
        <dbReference type="EMBL" id="AUN95907.1"/>
    </source>
</evidence>
<dbReference type="Proteomes" id="UP000242205">
    <property type="component" value="Chromosome"/>
</dbReference>
<accession>A0A2I6S9J3</accession>
<organism evidence="6 7">
    <name type="scientific">Pseudazoarcus pumilus</name>
    <dbReference type="NCBI Taxonomy" id="2067960"/>
    <lineage>
        <taxon>Bacteria</taxon>
        <taxon>Pseudomonadati</taxon>
        <taxon>Pseudomonadota</taxon>
        <taxon>Betaproteobacteria</taxon>
        <taxon>Rhodocyclales</taxon>
        <taxon>Zoogloeaceae</taxon>
        <taxon>Pseudazoarcus</taxon>
    </lineage>
</organism>
<protein>
    <submittedName>
        <fullName evidence="6">Transcriptional regulator</fullName>
    </submittedName>
</protein>
<dbReference type="InterPro" id="IPR010982">
    <property type="entry name" value="Lambda_DNA-bd_dom_sf"/>
</dbReference>
<evidence type="ECO:0000256" key="4">
    <source>
        <dbReference type="ARBA" id="ARBA00023163"/>
    </source>
</evidence>
<sequence length="110" mass="12471">MATAPAKKASREDWHPADIKAALEKKGWTLRALGEHHGIRGNTLSHTFDRSYPINERRIADAIGVPVQEIWPSRYYPDGRPRQRGIRRTRLAIQSTPAHCQHNGKTQQVA</sequence>
<evidence type="ECO:0000256" key="3">
    <source>
        <dbReference type="ARBA" id="ARBA00023125"/>
    </source>
</evidence>
<dbReference type="Gene3D" id="1.10.260.40">
    <property type="entry name" value="lambda repressor-like DNA-binding domains"/>
    <property type="match status" value="1"/>
</dbReference>
<keyword evidence="4" id="KW-0804">Transcription</keyword>
<keyword evidence="3" id="KW-0238">DNA-binding</keyword>
<feature type="domain" description="Ner winged helix-turn-helix DNA-binding" evidence="5">
    <location>
        <begin position="13"/>
        <end position="82"/>
    </location>
</feature>
<evidence type="ECO:0000313" key="7">
    <source>
        <dbReference type="Proteomes" id="UP000242205"/>
    </source>
</evidence>
<keyword evidence="7" id="KW-1185">Reference proteome</keyword>
<dbReference type="CDD" id="cd00093">
    <property type="entry name" value="HTH_XRE"/>
    <property type="match status" value="1"/>
</dbReference>
<name>A0A2I6S9J3_9RHOO</name>
<evidence type="ECO:0000256" key="2">
    <source>
        <dbReference type="ARBA" id="ARBA00023015"/>
    </source>
</evidence>
<gene>
    <name evidence="6" type="ORF">C0099_13775</name>
</gene>
<dbReference type="OrthoDB" id="5405994at2"/>
<keyword evidence="2" id="KW-0805">Transcription regulation</keyword>
<dbReference type="GO" id="GO:0003677">
    <property type="term" value="F:DNA binding"/>
    <property type="evidence" value="ECO:0007669"/>
    <property type="project" value="UniProtKB-KW"/>
</dbReference>
<evidence type="ECO:0000256" key="1">
    <source>
        <dbReference type="ARBA" id="ARBA00006157"/>
    </source>
</evidence>
<dbReference type="Pfam" id="PF13693">
    <property type="entry name" value="HTH_35"/>
    <property type="match status" value="1"/>
</dbReference>
<reference evidence="6 7" key="1">
    <citation type="submission" date="2018-01" db="EMBL/GenBank/DDBJ databases">
        <authorList>
            <person name="Fu G.-Y."/>
        </authorList>
    </citation>
    <scope>NUCLEOTIDE SEQUENCE [LARGE SCALE GENOMIC DNA]</scope>
    <source>
        <strain evidence="6 7">SY39</strain>
    </source>
</reference>
<evidence type="ECO:0000259" key="5">
    <source>
        <dbReference type="Pfam" id="PF13693"/>
    </source>
</evidence>
<dbReference type="RefSeq" id="WP_102247952.1">
    <property type="nucleotide sequence ID" value="NZ_CP025682.1"/>
</dbReference>
<dbReference type="AlphaFoldDB" id="A0A2I6S9J3"/>
<dbReference type="InterPro" id="IPR001387">
    <property type="entry name" value="Cro/C1-type_HTH"/>
</dbReference>
<dbReference type="KEGG" id="atw:C0099_13775"/>
<comment type="similarity">
    <text evidence="1">Belongs to the ner transcriptional regulatory family.</text>
</comment>
<dbReference type="EMBL" id="CP025682">
    <property type="protein sequence ID" value="AUN95907.1"/>
    <property type="molecule type" value="Genomic_DNA"/>
</dbReference>
<proteinExistence type="inferred from homology"/>